<dbReference type="GO" id="GO:0044718">
    <property type="term" value="P:siderophore transmembrane transport"/>
    <property type="evidence" value="ECO:0007669"/>
    <property type="project" value="TreeGrafter"/>
</dbReference>
<accession>A0A807LH12</accession>
<evidence type="ECO:0000256" key="7">
    <source>
        <dbReference type="ARBA" id="ARBA00023237"/>
    </source>
</evidence>
<dbReference type="CDD" id="cd01347">
    <property type="entry name" value="ligand_gated_channel"/>
    <property type="match status" value="1"/>
</dbReference>
<keyword evidence="10" id="KW-0732">Signal</keyword>
<proteinExistence type="inferred from homology"/>
<dbReference type="GO" id="GO:0015344">
    <property type="term" value="F:siderophore uptake transmembrane transporter activity"/>
    <property type="evidence" value="ECO:0007669"/>
    <property type="project" value="TreeGrafter"/>
</dbReference>
<dbReference type="InterPro" id="IPR039426">
    <property type="entry name" value="TonB-dep_rcpt-like"/>
</dbReference>
<dbReference type="SUPFAM" id="SSF56935">
    <property type="entry name" value="Porins"/>
    <property type="match status" value="1"/>
</dbReference>
<dbReference type="Proteomes" id="UP000187148">
    <property type="component" value="Chromosome"/>
</dbReference>
<evidence type="ECO:0000256" key="5">
    <source>
        <dbReference type="ARBA" id="ARBA00023077"/>
    </source>
</evidence>
<dbReference type="PROSITE" id="PS52016">
    <property type="entry name" value="TONB_DEPENDENT_REC_3"/>
    <property type="match status" value="1"/>
</dbReference>
<dbReference type="RefSeq" id="WP_054804111.1">
    <property type="nucleotide sequence ID" value="NZ_CP019445.1"/>
</dbReference>
<keyword evidence="3 8" id="KW-1134">Transmembrane beta strand</keyword>
<organism evidence="13 14">
    <name type="scientific">Kosakonia cowanii JCM 10956 = DSM 18146</name>
    <dbReference type="NCBI Taxonomy" id="1300165"/>
    <lineage>
        <taxon>Bacteria</taxon>
        <taxon>Pseudomonadati</taxon>
        <taxon>Pseudomonadota</taxon>
        <taxon>Gammaproteobacteria</taxon>
        <taxon>Enterobacterales</taxon>
        <taxon>Enterobacteriaceae</taxon>
        <taxon>Kosakonia</taxon>
    </lineage>
</organism>
<dbReference type="PANTHER" id="PTHR30069">
    <property type="entry name" value="TONB-DEPENDENT OUTER MEMBRANE RECEPTOR"/>
    <property type="match status" value="1"/>
</dbReference>
<evidence type="ECO:0000259" key="11">
    <source>
        <dbReference type="Pfam" id="PF00593"/>
    </source>
</evidence>
<dbReference type="InterPro" id="IPR012910">
    <property type="entry name" value="Plug_dom"/>
</dbReference>
<sequence length="698" mass="77449">MRFSPFYGALTLVIASPLYAQDATSSEEDVVVTATRTDGSRNDSPQVIKVITEKEIAQQRQLTSDTSQILSNLLPSFSPSRQKMSGSGETLRGRTPLVMIDGIPQSNPLRPTGREMHTVDASMIERIEVIKGANTSNGVGATGGVINIITKRAKPGTANQHFSIETTTPTSELNHDTLAYKTNYSINGSEEYLDYLFALSYEDQGLFKDANNHAIGVDNTQGDLMDSRAWDLLAKVGYWLDNDQRVQLSLNRYRLKNKDNYISVTGDRDAGRLTTSRKGTPEGTAPHNDVWTVGTTYDNYNLAGMKLTALAYYQRYEALFGATNSSSFQDPQIAPIGTLYDQSRAYTDKYGSKIALTKDDIWDDRIKATVGFDTLFDNSKQDLWSTGRTYVPEINYTDLSPFLQLEYAPVESVKLSGGIRYEYARLKIDSYQTVWANDRVTVEGGTPSFDETLYNAGIVWTPVTPLSLFASYSEGFTVPDVGRVLRGIDTPGVKLSDYNSLQPIITKNSEVGFRVQQAPFDFEASYYKSTSKLGSRVELQNDAFVARREKTEIDGVEVSAGYAPNADHKLTLAWSHMRGRYDSDDNGSLDAKLDGLNIAPDRIIASWSANWNTELSTFLQANWALSKKFDDEEKDFSGYGIVDAAVGYKLPYGQLSLGISNLLNKQYVTYYSQSASVDPDRYFAGRGRTATLGYSLNF</sequence>
<protein>
    <submittedName>
        <fullName evidence="13">TonB-dependent receptor</fullName>
    </submittedName>
</protein>
<keyword evidence="14" id="KW-1185">Reference proteome</keyword>
<comment type="similarity">
    <text evidence="8 9">Belongs to the TonB-dependent receptor family.</text>
</comment>
<evidence type="ECO:0000256" key="3">
    <source>
        <dbReference type="ARBA" id="ARBA00022452"/>
    </source>
</evidence>
<evidence type="ECO:0000256" key="1">
    <source>
        <dbReference type="ARBA" id="ARBA00004571"/>
    </source>
</evidence>
<keyword evidence="6 8" id="KW-0472">Membrane</keyword>
<feature type="chain" id="PRO_5032717961" evidence="10">
    <location>
        <begin position="21"/>
        <end position="698"/>
    </location>
</feature>
<dbReference type="Pfam" id="PF00593">
    <property type="entry name" value="TonB_dep_Rec_b-barrel"/>
    <property type="match status" value="1"/>
</dbReference>
<name>A0A807LH12_9ENTR</name>
<dbReference type="KEGG" id="kco:BWI95_11870"/>
<dbReference type="AlphaFoldDB" id="A0A807LH12"/>
<feature type="domain" description="TonB-dependent receptor-like beta-barrel" evidence="11">
    <location>
        <begin position="243"/>
        <end position="662"/>
    </location>
</feature>
<dbReference type="PANTHER" id="PTHR30069:SF42">
    <property type="entry name" value="FERRIC AEROBACTIN RECEPTOR"/>
    <property type="match status" value="1"/>
</dbReference>
<evidence type="ECO:0000256" key="9">
    <source>
        <dbReference type="RuleBase" id="RU003357"/>
    </source>
</evidence>
<evidence type="ECO:0000313" key="14">
    <source>
        <dbReference type="Proteomes" id="UP000187148"/>
    </source>
</evidence>
<feature type="signal peptide" evidence="10">
    <location>
        <begin position="1"/>
        <end position="20"/>
    </location>
</feature>
<feature type="domain" description="TonB-dependent receptor plug" evidence="12">
    <location>
        <begin position="42"/>
        <end position="145"/>
    </location>
</feature>
<reference evidence="13 14" key="1">
    <citation type="submission" date="2017-01" db="EMBL/GenBank/DDBJ databases">
        <authorList>
            <person name="Cao J.-M."/>
        </authorList>
    </citation>
    <scope>NUCLEOTIDE SEQUENCE [LARGE SCALE GENOMIC DNA]</scope>
    <source>
        <strain evidence="13 14">888-76</strain>
    </source>
</reference>
<dbReference type="Gene3D" id="2.170.130.10">
    <property type="entry name" value="TonB-dependent receptor, plug domain"/>
    <property type="match status" value="1"/>
</dbReference>
<keyword evidence="13" id="KW-0675">Receptor</keyword>
<keyword evidence="7 8" id="KW-0998">Cell outer membrane</keyword>
<dbReference type="Pfam" id="PF07715">
    <property type="entry name" value="Plug"/>
    <property type="match status" value="1"/>
</dbReference>
<keyword evidence="4 8" id="KW-0812">Transmembrane</keyword>
<dbReference type="EMBL" id="CP019445">
    <property type="protein sequence ID" value="APZ05691.1"/>
    <property type="molecule type" value="Genomic_DNA"/>
</dbReference>
<evidence type="ECO:0000259" key="12">
    <source>
        <dbReference type="Pfam" id="PF07715"/>
    </source>
</evidence>
<evidence type="ECO:0000313" key="13">
    <source>
        <dbReference type="EMBL" id="APZ05691.1"/>
    </source>
</evidence>
<dbReference type="InterPro" id="IPR036942">
    <property type="entry name" value="Beta-barrel_TonB_sf"/>
</dbReference>
<dbReference type="Gene3D" id="2.40.170.20">
    <property type="entry name" value="TonB-dependent receptor, beta-barrel domain"/>
    <property type="match status" value="1"/>
</dbReference>
<comment type="subcellular location">
    <subcellularLocation>
        <location evidence="1 8">Cell outer membrane</location>
        <topology evidence="1 8">Multi-pass membrane protein</topology>
    </subcellularLocation>
</comment>
<evidence type="ECO:0000256" key="4">
    <source>
        <dbReference type="ARBA" id="ARBA00022692"/>
    </source>
</evidence>
<dbReference type="InterPro" id="IPR037066">
    <property type="entry name" value="Plug_dom_sf"/>
</dbReference>
<evidence type="ECO:0000256" key="8">
    <source>
        <dbReference type="PROSITE-ProRule" id="PRU01360"/>
    </source>
</evidence>
<evidence type="ECO:0000256" key="2">
    <source>
        <dbReference type="ARBA" id="ARBA00022448"/>
    </source>
</evidence>
<keyword evidence="2 8" id="KW-0813">Transport</keyword>
<keyword evidence="5 9" id="KW-0798">TonB box</keyword>
<gene>
    <name evidence="13" type="ORF">BWI95_11870</name>
</gene>
<evidence type="ECO:0000256" key="6">
    <source>
        <dbReference type="ARBA" id="ARBA00023136"/>
    </source>
</evidence>
<dbReference type="InterPro" id="IPR000531">
    <property type="entry name" value="Beta-barrel_TonB"/>
</dbReference>
<evidence type="ECO:0000256" key="10">
    <source>
        <dbReference type="SAM" id="SignalP"/>
    </source>
</evidence>
<dbReference type="GO" id="GO:0009279">
    <property type="term" value="C:cell outer membrane"/>
    <property type="evidence" value="ECO:0007669"/>
    <property type="project" value="UniProtKB-SubCell"/>
</dbReference>